<dbReference type="Gene3D" id="1.25.40.10">
    <property type="entry name" value="Tetratricopeptide repeat domain"/>
    <property type="match status" value="1"/>
</dbReference>
<organism evidence="3 4">
    <name type="scientific">Meira miltonrushii</name>
    <dbReference type="NCBI Taxonomy" id="1280837"/>
    <lineage>
        <taxon>Eukaryota</taxon>
        <taxon>Fungi</taxon>
        <taxon>Dikarya</taxon>
        <taxon>Basidiomycota</taxon>
        <taxon>Ustilaginomycotina</taxon>
        <taxon>Exobasidiomycetes</taxon>
        <taxon>Exobasidiales</taxon>
        <taxon>Brachybasidiaceae</taxon>
        <taxon>Meira</taxon>
    </lineage>
</organism>
<dbReference type="SUPFAM" id="SSF48452">
    <property type="entry name" value="TPR-like"/>
    <property type="match status" value="1"/>
</dbReference>
<dbReference type="EMBL" id="KZ819603">
    <property type="protein sequence ID" value="PWN35356.1"/>
    <property type="molecule type" value="Genomic_DNA"/>
</dbReference>
<gene>
    <name evidence="3" type="ORF">FA14DRAFT_172006</name>
</gene>
<dbReference type="OrthoDB" id="433738at2759"/>
<dbReference type="PANTHER" id="PTHR22904:SF523">
    <property type="entry name" value="STRESS-INDUCED-PHOSPHOPROTEIN 1"/>
    <property type="match status" value="1"/>
</dbReference>
<dbReference type="STRING" id="1280837.A0A316VCT9"/>
<dbReference type="GeneID" id="37022147"/>
<name>A0A316VCT9_9BASI</name>
<dbReference type="AlphaFoldDB" id="A0A316VCT9"/>
<reference evidence="3 4" key="1">
    <citation type="journal article" date="2018" name="Mol. Biol. Evol.">
        <title>Broad Genomic Sampling Reveals a Smut Pathogenic Ancestry of the Fungal Clade Ustilaginomycotina.</title>
        <authorList>
            <person name="Kijpornyongpan T."/>
            <person name="Mondo S.J."/>
            <person name="Barry K."/>
            <person name="Sandor L."/>
            <person name="Lee J."/>
            <person name="Lipzen A."/>
            <person name="Pangilinan J."/>
            <person name="LaButti K."/>
            <person name="Hainaut M."/>
            <person name="Henrissat B."/>
            <person name="Grigoriev I.V."/>
            <person name="Spatafora J.W."/>
            <person name="Aime M.C."/>
        </authorList>
    </citation>
    <scope>NUCLEOTIDE SEQUENCE [LARGE SCALE GENOMIC DNA]</scope>
    <source>
        <strain evidence="3 4">MCA 3882</strain>
    </source>
</reference>
<evidence type="ECO:0000313" key="3">
    <source>
        <dbReference type="EMBL" id="PWN35356.1"/>
    </source>
</evidence>
<evidence type="ECO:0000256" key="2">
    <source>
        <dbReference type="ARBA" id="ARBA00022803"/>
    </source>
</evidence>
<evidence type="ECO:0000256" key="1">
    <source>
        <dbReference type="ARBA" id="ARBA00022737"/>
    </source>
</evidence>
<keyword evidence="2" id="KW-0802">TPR repeat</keyword>
<evidence type="ECO:0008006" key="5">
    <source>
        <dbReference type="Google" id="ProtNLM"/>
    </source>
</evidence>
<proteinExistence type="predicted"/>
<accession>A0A316VCT9</accession>
<sequence>MAQHQHDHQHGPPSAPIPTEEQMALSDANFHAVPLAIDPNTHTLTSPTHDVNVLNALIRSLSALPPQIPIPPPPNVVPPQRSLAINKAKEDGNAAFSKKNYVDAIRMFTLAIDVAASRPLWENNQMARDELAICLANRSAALAEVGDWVGALCDAEACTKLKKPWPKAHYRKGKALQGLGSSTHVAW</sequence>
<dbReference type="InParanoid" id="A0A316VCT9"/>
<dbReference type="InterPro" id="IPR011990">
    <property type="entry name" value="TPR-like_helical_dom_sf"/>
</dbReference>
<dbReference type="RefSeq" id="XP_025355658.1">
    <property type="nucleotide sequence ID" value="XM_025500366.1"/>
</dbReference>
<protein>
    <recommendedName>
        <fullName evidence="5">TPR-like protein</fullName>
    </recommendedName>
</protein>
<evidence type="ECO:0000313" key="4">
    <source>
        <dbReference type="Proteomes" id="UP000245771"/>
    </source>
</evidence>
<dbReference type="PANTHER" id="PTHR22904">
    <property type="entry name" value="TPR REPEAT CONTAINING PROTEIN"/>
    <property type="match status" value="1"/>
</dbReference>
<keyword evidence="4" id="KW-1185">Reference proteome</keyword>
<dbReference type="FunCoup" id="A0A316VCT9">
    <property type="interactions" value="140"/>
</dbReference>
<dbReference type="GO" id="GO:0051879">
    <property type="term" value="F:Hsp90 protein binding"/>
    <property type="evidence" value="ECO:0007669"/>
    <property type="project" value="TreeGrafter"/>
</dbReference>
<keyword evidence="1" id="KW-0677">Repeat</keyword>
<dbReference type="Proteomes" id="UP000245771">
    <property type="component" value="Unassembled WGS sequence"/>
</dbReference>